<sequence length="431" mass="48783">MENLNDSLIPTKGDDNPTNMFGFITEGILLTSISTFGFIGNAMSVYVLLKGSVKGLFSSLLTNLALFDGLFLIMAILTFGLPTLSSTYKSNVFLKIMPVCYGFTHVFRVGSVYSTLSVTMERFFAIVLPFKDFEILKKWLVPGTAIFAISYNIPKFFEVTSVTDPETNLTSIQGTALRLNSYYVSYYVFWSKFIFIEFVPYILIVIMNSFIVVKIIKSSRFRRKIMFNMSQQTPFKDVSSPQKIQSMSEEQMKYFENQRQEHKLGVLLVVISVLFITCQSFKLIPDLFEVLSCRNVKPCYTSAFVNKVVELSHLLLCLNSSLNFMVYLLGGEKFRKIWIHTYVPDSCVRAMGCEPLVRANSLNNTALNRNMSCRSTFRPGSTNHPANHIRLKALNSDAKKVVCDETTTFITLSQSSRENTNGIGSEIPNRV</sequence>
<comment type="subcellular location">
    <subcellularLocation>
        <location evidence="1">Membrane</location>
    </subcellularLocation>
</comment>
<dbReference type="PROSITE" id="PS50262">
    <property type="entry name" value="G_PROTEIN_RECEP_F1_2"/>
    <property type="match status" value="1"/>
</dbReference>
<evidence type="ECO:0000256" key="4">
    <source>
        <dbReference type="ARBA" id="ARBA00022989"/>
    </source>
</evidence>
<feature type="transmembrane region" description="Helical" evidence="6">
    <location>
        <begin position="20"/>
        <end position="49"/>
    </location>
</feature>
<keyword evidence="9" id="KW-1185">Reference proteome</keyword>
<dbReference type="CDD" id="cd14978">
    <property type="entry name" value="7tmA_FMRFamide_R-like"/>
    <property type="match status" value="1"/>
</dbReference>
<feature type="transmembrane region" description="Helical" evidence="6">
    <location>
        <begin position="264"/>
        <end position="284"/>
    </location>
</feature>
<evidence type="ECO:0000259" key="7">
    <source>
        <dbReference type="PROSITE" id="PS50262"/>
    </source>
</evidence>
<evidence type="ECO:0000256" key="3">
    <source>
        <dbReference type="ARBA" id="ARBA00022692"/>
    </source>
</evidence>
<dbReference type="GO" id="GO:0016020">
    <property type="term" value="C:membrane"/>
    <property type="evidence" value="ECO:0007669"/>
    <property type="project" value="UniProtKB-SubCell"/>
</dbReference>
<feature type="transmembrane region" description="Helical" evidence="6">
    <location>
        <begin position="61"/>
        <end position="84"/>
    </location>
</feature>
<dbReference type="PANTHER" id="PTHR46641">
    <property type="entry name" value="FMRFAMIDE RECEPTOR-RELATED"/>
    <property type="match status" value="1"/>
</dbReference>
<feature type="transmembrane region" description="Helical" evidence="6">
    <location>
        <begin position="193"/>
        <end position="216"/>
    </location>
</feature>
<dbReference type="GO" id="GO:0004930">
    <property type="term" value="F:G protein-coupled receptor activity"/>
    <property type="evidence" value="ECO:0007669"/>
    <property type="project" value="InterPro"/>
</dbReference>
<keyword evidence="3 6" id="KW-0812">Transmembrane</keyword>
<dbReference type="EMBL" id="VCGU01000008">
    <property type="protein sequence ID" value="TRY72134.1"/>
    <property type="molecule type" value="Genomic_DNA"/>
</dbReference>
<evidence type="ECO:0000256" key="6">
    <source>
        <dbReference type="SAM" id="Phobius"/>
    </source>
</evidence>
<reference evidence="8 9" key="1">
    <citation type="journal article" date="2018" name="Nat. Ecol. Evol.">
        <title>Genomic signatures of mitonuclear coevolution across populations of Tigriopus californicus.</title>
        <authorList>
            <person name="Barreto F.S."/>
            <person name="Watson E.T."/>
            <person name="Lima T.G."/>
            <person name="Willett C.S."/>
            <person name="Edmands S."/>
            <person name="Li W."/>
            <person name="Burton R.S."/>
        </authorList>
    </citation>
    <scope>NUCLEOTIDE SEQUENCE [LARGE SCALE GENOMIC DNA]</scope>
    <source>
        <strain evidence="8 9">San Diego</strain>
    </source>
</reference>
<dbReference type="STRING" id="6832.A0A553P383"/>
<evidence type="ECO:0000256" key="1">
    <source>
        <dbReference type="ARBA" id="ARBA00004370"/>
    </source>
</evidence>
<dbReference type="InterPro" id="IPR000276">
    <property type="entry name" value="GPCR_Rhodpsn"/>
</dbReference>
<dbReference type="Gene3D" id="1.20.1070.10">
    <property type="entry name" value="Rhodopsin 7-helix transmembrane proteins"/>
    <property type="match status" value="1"/>
</dbReference>
<organism evidence="8 9">
    <name type="scientific">Tigriopus californicus</name>
    <name type="common">Marine copepod</name>
    <dbReference type="NCBI Taxonomy" id="6832"/>
    <lineage>
        <taxon>Eukaryota</taxon>
        <taxon>Metazoa</taxon>
        <taxon>Ecdysozoa</taxon>
        <taxon>Arthropoda</taxon>
        <taxon>Crustacea</taxon>
        <taxon>Multicrustacea</taxon>
        <taxon>Hexanauplia</taxon>
        <taxon>Copepoda</taxon>
        <taxon>Harpacticoida</taxon>
        <taxon>Harpacticidae</taxon>
        <taxon>Tigriopus</taxon>
    </lineage>
</organism>
<dbReference type="OMA" id="WINTNGR"/>
<comment type="caution">
    <text evidence="8">The sequence shown here is derived from an EMBL/GenBank/DDBJ whole genome shotgun (WGS) entry which is preliminary data.</text>
</comment>
<keyword evidence="5 6" id="KW-0472">Membrane</keyword>
<protein>
    <recommendedName>
        <fullName evidence="7">G-protein coupled receptors family 1 profile domain-containing protein</fullName>
    </recommendedName>
</protein>
<dbReference type="AlphaFoldDB" id="A0A553P383"/>
<evidence type="ECO:0000256" key="5">
    <source>
        <dbReference type="ARBA" id="ARBA00023136"/>
    </source>
</evidence>
<keyword evidence="4 6" id="KW-1133">Transmembrane helix</keyword>
<accession>A0A553P383</accession>
<evidence type="ECO:0000256" key="2">
    <source>
        <dbReference type="ARBA" id="ARBA00010663"/>
    </source>
</evidence>
<dbReference type="InterPro" id="IPR052954">
    <property type="entry name" value="GPCR-Ligand_Int"/>
</dbReference>
<comment type="similarity">
    <text evidence="2">Belongs to the G-protein coupled receptor 1 family.</text>
</comment>
<feature type="domain" description="G-protein coupled receptors family 1 profile" evidence="7">
    <location>
        <begin position="40"/>
        <end position="327"/>
    </location>
</feature>
<evidence type="ECO:0000313" key="9">
    <source>
        <dbReference type="Proteomes" id="UP000318571"/>
    </source>
</evidence>
<dbReference type="InterPro" id="IPR017452">
    <property type="entry name" value="GPCR_Rhodpsn_7TM"/>
</dbReference>
<dbReference type="Pfam" id="PF00001">
    <property type="entry name" value="7tm_1"/>
    <property type="match status" value="1"/>
</dbReference>
<name>A0A553P383_TIGCA</name>
<evidence type="ECO:0000313" key="8">
    <source>
        <dbReference type="EMBL" id="TRY72134.1"/>
    </source>
</evidence>
<proteinExistence type="inferred from homology"/>
<dbReference type="PANTHER" id="PTHR46641:SF2">
    <property type="entry name" value="FMRFAMIDE RECEPTOR"/>
    <property type="match status" value="1"/>
</dbReference>
<dbReference type="PRINTS" id="PR00237">
    <property type="entry name" value="GPCRRHODOPSN"/>
</dbReference>
<gene>
    <name evidence="8" type="ORF">TCAL_13032</name>
</gene>
<dbReference type="SUPFAM" id="SSF81321">
    <property type="entry name" value="Family A G protein-coupled receptor-like"/>
    <property type="match status" value="1"/>
</dbReference>
<dbReference type="Proteomes" id="UP000318571">
    <property type="component" value="Chromosome 7"/>
</dbReference>